<keyword evidence="1" id="KW-1133">Transmembrane helix</keyword>
<feature type="transmembrane region" description="Helical" evidence="1">
    <location>
        <begin position="30"/>
        <end position="63"/>
    </location>
</feature>
<reference evidence="3" key="1">
    <citation type="journal article" date="2019" name="Int. J. Syst. Evol. Microbiol.">
        <title>The Global Catalogue of Microorganisms (GCM) 10K type strain sequencing project: providing services to taxonomists for standard genome sequencing and annotation.</title>
        <authorList>
            <consortium name="The Broad Institute Genomics Platform"/>
            <consortium name="The Broad Institute Genome Sequencing Center for Infectious Disease"/>
            <person name="Wu L."/>
            <person name="Ma J."/>
        </authorList>
    </citation>
    <scope>NUCLEOTIDE SEQUENCE [LARGE SCALE GENOMIC DNA]</scope>
    <source>
        <strain evidence="3">CCUG 61485</strain>
    </source>
</reference>
<evidence type="ECO:0000313" key="3">
    <source>
        <dbReference type="Proteomes" id="UP001597201"/>
    </source>
</evidence>
<sequence length="82" mass="9449">MSQKELSQLNDKELLEAAKNNKPSPIIDAFLIGFLVGITIYSVAANTWGFLTLIPLFIIYIFLKKPKKYEAIRKELKERNLH</sequence>
<comment type="caution">
    <text evidence="2">The sequence shown here is derived from an EMBL/GenBank/DDBJ whole genome shotgun (WGS) entry which is preliminary data.</text>
</comment>
<keyword evidence="1" id="KW-0472">Membrane</keyword>
<dbReference type="EMBL" id="JBHTMY010000001">
    <property type="protein sequence ID" value="MFD1314274.1"/>
    <property type="molecule type" value="Genomic_DNA"/>
</dbReference>
<dbReference type="Proteomes" id="UP001597201">
    <property type="component" value="Unassembled WGS sequence"/>
</dbReference>
<protein>
    <recommendedName>
        <fullName evidence="4">FUSC family protein</fullName>
    </recommendedName>
</protein>
<accession>A0ABW3XY76</accession>
<evidence type="ECO:0000313" key="2">
    <source>
        <dbReference type="EMBL" id="MFD1314274.1"/>
    </source>
</evidence>
<proteinExistence type="predicted"/>
<name>A0ABW3XY76_9FLAO</name>
<dbReference type="RefSeq" id="WP_377175721.1">
    <property type="nucleotide sequence ID" value="NZ_JBHTMY010000001.1"/>
</dbReference>
<organism evidence="2 3">
    <name type="scientific">Namhaeicola litoreus</name>
    <dbReference type="NCBI Taxonomy" id="1052145"/>
    <lineage>
        <taxon>Bacteria</taxon>
        <taxon>Pseudomonadati</taxon>
        <taxon>Bacteroidota</taxon>
        <taxon>Flavobacteriia</taxon>
        <taxon>Flavobacteriales</taxon>
        <taxon>Flavobacteriaceae</taxon>
        <taxon>Namhaeicola</taxon>
    </lineage>
</organism>
<keyword evidence="1" id="KW-0812">Transmembrane</keyword>
<evidence type="ECO:0008006" key="4">
    <source>
        <dbReference type="Google" id="ProtNLM"/>
    </source>
</evidence>
<keyword evidence="3" id="KW-1185">Reference proteome</keyword>
<evidence type="ECO:0000256" key="1">
    <source>
        <dbReference type="SAM" id="Phobius"/>
    </source>
</evidence>
<gene>
    <name evidence="2" type="ORF">ACFQ39_01490</name>
</gene>